<dbReference type="GO" id="GO:0001732">
    <property type="term" value="P:formation of cytoplasmic translation initiation complex"/>
    <property type="evidence" value="ECO:0007669"/>
    <property type="project" value="UniProtKB-UniRule"/>
</dbReference>
<dbReference type="InterPro" id="IPR011400">
    <property type="entry name" value="EIF3B"/>
</dbReference>
<dbReference type="Proteomes" id="UP000751190">
    <property type="component" value="Unassembled WGS sequence"/>
</dbReference>
<dbReference type="PANTHER" id="PTHR14068:SF0">
    <property type="entry name" value="EUKARYOTIC TRANSLATION INITIATION FACTOR 3 SUBUNIT B"/>
    <property type="match status" value="1"/>
</dbReference>
<evidence type="ECO:0000256" key="7">
    <source>
        <dbReference type="PIRNR" id="PIRNR036424"/>
    </source>
</evidence>
<comment type="function">
    <text evidence="6">RNA-binding component of the eukaryotic translation initiation factor 3 (eIF-3) complex, which is involved in protein synthesis of a specialized repertoire of mRNAs and, together with other initiation factors, stimulates binding of mRNA and methionyl-tRNAi to the 40S ribosome. The eIF-3 complex specifically targets and initiates translation of a subset of mRNAs involved in cell proliferation.</text>
</comment>
<dbReference type="InterPro" id="IPR035979">
    <property type="entry name" value="RBD_domain_sf"/>
</dbReference>
<comment type="caution">
    <text evidence="10">The sequence shown here is derived from an EMBL/GenBank/DDBJ whole genome shotgun (WGS) entry which is preliminary data.</text>
</comment>
<dbReference type="HAMAP" id="MF_03001">
    <property type="entry name" value="eIF3b"/>
    <property type="match status" value="1"/>
</dbReference>
<evidence type="ECO:0000256" key="5">
    <source>
        <dbReference type="ARBA" id="ARBA00022917"/>
    </source>
</evidence>
<evidence type="ECO:0000256" key="1">
    <source>
        <dbReference type="ARBA" id="ARBA00004496"/>
    </source>
</evidence>
<dbReference type="InterPro" id="IPR013979">
    <property type="entry name" value="TIF_beta_prop-like"/>
</dbReference>
<comment type="similarity">
    <text evidence="6 7">Belongs to the eIF-3 subunit B family.</text>
</comment>
<dbReference type="PIRSF" id="PIRSF036424">
    <property type="entry name" value="eIF3b"/>
    <property type="match status" value="1"/>
</dbReference>
<sequence length="684" mass="78262">MPEDHEIVDDADAAEEPYLPEDDESDGELESRFPMPVMKDTLDNAIVVDGLPQVPQEKYEKLFKLVEKIFTQVGTLAEDGIMMPQDESTGLSKGFAFVEYARREAAEDALKKTQGYKLDKNHTLVVNTFQQVNDFLAVPDLAPAIVPPEYVPQEDLTSWLLDAKARDQYALRWADNTEIYWNDPTVAKLEPTYGKKGWTDTHVVWSPQGRYLACFHRLGIILWGGPSWKKLMKFGHEGVKLVDFSPCERFVVTWSPLTEQASSVQVWEVASGTRVRAFAGPKDLAQVKWPVFRWSHDDVLLARLGDDCIHVYESATMKLLPDAAGKRSSLKIDGVKDFAWCPTEKRIAYWVPELENAPARVTILDLPSRTEVRQKNLFNLQECNLHWHPQGDFLGVRIDRHTKTKKTIYTTFELFRVRDRNVAIEVLELEPKETRIIAFAWEPKGVRFALISGEGPKYDVSLFTMETVKGMGKVRLLTKLEKRAANTLFWSPVGGTLLLAALQAVGGDLEWYNVNELQTIGADEHFMCTDIEWDPTGRYVATGVSHFRHQTENGYNLWSSQGKLLGRHLKEKFYALQWRPRPPSMLDDDQEREVRKNLREASRRFEAEDLKIKFAAEIEKLEKRKEMKSLFYQLVDAKNSAWRARKAERAALRGDGGRESDQDDEYTITDEIVETVVKTVEQTA</sequence>
<dbReference type="EMBL" id="JAGTXO010000028">
    <property type="protein sequence ID" value="KAG8461057.1"/>
    <property type="molecule type" value="Genomic_DNA"/>
</dbReference>
<feature type="compositionally biased region" description="Acidic residues" evidence="8">
    <location>
        <begin position="1"/>
        <end position="28"/>
    </location>
</feature>
<keyword evidence="3 6" id="KW-0396">Initiation factor</keyword>
<organism evidence="10 11">
    <name type="scientific">Diacronema lutheri</name>
    <name type="common">Unicellular marine alga</name>
    <name type="synonym">Monochrysis lutheri</name>
    <dbReference type="NCBI Taxonomy" id="2081491"/>
    <lineage>
        <taxon>Eukaryota</taxon>
        <taxon>Haptista</taxon>
        <taxon>Haptophyta</taxon>
        <taxon>Pavlovophyceae</taxon>
        <taxon>Pavlovales</taxon>
        <taxon>Pavlovaceae</taxon>
        <taxon>Diacronema</taxon>
    </lineage>
</organism>
<reference evidence="10" key="1">
    <citation type="submission" date="2021-05" db="EMBL/GenBank/DDBJ databases">
        <title>The genome of the haptophyte Pavlova lutheri (Diacronema luteri, Pavlovales) - a model for lipid biosynthesis in eukaryotic algae.</title>
        <authorList>
            <person name="Hulatt C.J."/>
            <person name="Posewitz M.C."/>
        </authorList>
    </citation>
    <scope>NUCLEOTIDE SEQUENCE</scope>
    <source>
        <strain evidence="10">NIVA-4/92</strain>
    </source>
</reference>
<dbReference type="InterPro" id="IPR034363">
    <property type="entry name" value="eIF3B_RRM"/>
</dbReference>
<dbReference type="GO" id="GO:0003743">
    <property type="term" value="F:translation initiation factor activity"/>
    <property type="evidence" value="ECO:0007669"/>
    <property type="project" value="UniProtKB-UniRule"/>
</dbReference>
<feature type="domain" description="RRM" evidence="9">
    <location>
        <begin position="44"/>
        <end position="131"/>
    </location>
</feature>
<accession>A0A8J5XHF1</accession>
<evidence type="ECO:0000313" key="10">
    <source>
        <dbReference type="EMBL" id="KAG8461057.1"/>
    </source>
</evidence>
<keyword evidence="11" id="KW-1185">Reference proteome</keyword>
<dbReference type="Pfam" id="PF00076">
    <property type="entry name" value="RRM_1"/>
    <property type="match status" value="1"/>
</dbReference>
<dbReference type="PANTHER" id="PTHR14068">
    <property type="entry name" value="EUKARYOTIC TRANSLATION INITIATION FACTOR 3 EIF3 -RELATED"/>
    <property type="match status" value="1"/>
</dbReference>
<dbReference type="Gene3D" id="3.30.70.330">
    <property type="match status" value="1"/>
</dbReference>
<dbReference type="SMART" id="SM00360">
    <property type="entry name" value="RRM"/>
    <property type="match status" value="1"/>
</dbReference>
<keyword evidence="5 6" id="KW-0648">Protein biosynthesis</keyword>
<dbReference type="GO" id="GO:0031369">
    <property type="term" value="F:translation initiation factor binding"/>
    <property type="evidence" value="ECO:0007669"/>
    <property type="project" value="InterPro"/>
</dbReference>
<evidence type="ECO:0000313" key="11">
    <source>
        <dbReference type="Proteomes" id="UP000751190"/>
    </source>
</evidence>
<comment type="subcellular location">
    <subcellularLocation>
        <location evidence="1 6 7">Cytoplasm</location>
    </subcellularLocation>
</comment>
<evidence type="ECO:0000256" key="6">
    <source>
        <dbReference type="HAMAP-Rule" id="MF_03001"/>
    </source>
</evidence>
<evidence type="ECO:0000256" key="3">
    <source>
        <dbReference type="ARBA" id="ARBA00022540"/>
    </source>
</evidence>
<comment type="function">
    <text evidence="7">Component of the eukaryotic translation initiation factor 3 (eIF-3) complex, which is involved in protein synthesis and, together with other initiation factors, stimulates binding of mRNA and methionyl-tRNAi to the 40S ribosome.</text>
</comment>
<evidence type="ECO:0000256" key="2">
    <source>
        <dbReference type="ARBA" id="ARBA00022490"/>
    </source>
</evidence>
<dbReference type="SUPFAM" id="SSF82171">
    <property type="entry name" value="DPP6 N-terminal domain-like"/>
    <property type="match status" value="1"/>
</dbReference>
<evidence type="ECO:0000256" key="8">
    <source>
        <dbReference type="SAM" id="MobiDB-lite"/>
    </source>
</evidence>
<dbReference type="Pfam" id="PF08662">
    <property type="entry name" value="eIF2A"/>
    <property type="match status" value="1"/>
</dbReference>
<dbReference type="GO" id="GO:0005852">
    <property type="term" value="C:eukaryotic translation initiation factor 3 complex"/>
    <property type="evidence" value="ECO:0007669"/>
    <property type="project" value="UniProtKB-UniRule"/>
</dbReference>
<dbReference type="SUPFAM" id="SSF54928">
    <property type="entry name" value="RNA-binding domain, RBD"/>
    <property type="match status" value="1"/>
</dbReference>
<dbReference type="InterPro" id="IPR012677">
    <property type="entry name" value="Nucleotide-bd_a/b_plait_sf"/>
</dbReference>
<comment type="subunit">
    <text evidence="6 7">Component of the eukaryotic translation initiation factor 3 (eIF-3) complex.</text>
</comment>
<feature type="region of interest" description="Disordered" evidence="8">
    <location>
        <begin position="1"/>
        <end position="31"/>
    </location>
</feature>
<dbReference type="FunFam" id="3.30.70.330:FF:000235">
    <property type="entry name" value="Eukaryotic translation initiation factor 3 subunit B"/>
    <property type="match status" value="1"/>
</dbReference>
<evidence type="ECO:0000259" key="9">
    <source>
        <dbReference type="PROSITE" id="PS50102"/>
    </source>
</evidence>
<protein>
    <recommendedName>
        <fullName evidence="6 7">Eukaryotic translation initiation factor 3 subunit B</fullName>
        <shortName evidence="6 7">eIF3b</shortName>
    </recommendedName>
    <alternativeName>
        <fullName evidence="6">Eukaryotic translation initiation factor 3 subunit 9</fullName>
    </alternativeName>
</protein>
<name>A0A8J5XHF1_DIALT</name>
<dbReference type="InterPro" id="IPR015943">
    <property type="entry name" value="WD40/YVTN_repeat-like_dom_sf"/>
</dbReference>
<dbReference type="GO" id="GO:0033290">
    <property type="term" value="C:eukaryotic 48S preinitiation complex"/>
    <property type="evidence" value="ECO:0007669"/>
    <property type="project" value="UniProtKB-UniRule"/>
</dbReference>
<dbReference type="AlphaFoldDB" id="A0A8J5XHF1"/>
<dbReference type="OrthoDB" id="10250414at2759"/>
<proteinExistence type="inferred from homology"/>
<dbReference type="GO" id="GO:0003723">
    <property type="term" value="F:RNA binding"/>
    <property type="evidence" value="ECO:0007669"/>
    <property type="project" value="UniProtKB-UniRule"/>
</dbReference>
<dbReference type="PROSITE" id="PS50102">
    <property type="entry name" value="RRM"/>
    <property type="match status" value="1"/>
</dbReference>
<dbReference type="GO" id="GO:0016282">
    <property type="term" value="C:eukaryotic 43S preinitiation complex"/>
    <property type="evidence" value="ECO:0007669"/>
    <property type="project" value="UniProtKB-UniRule"/>
</dbReference>
<dbReference type="OMA" id="LWGGPQF"/>
<keyword evidence="4 6" id="KW-0694">RNA-binding</keyword>
<gene>
    <name evidence="10" type="ORF">KFE25_003626</name>
</gene>
<dbReference type="InterPro" id="IPR000504">
    <property type="entry name" value="RRM_dom"/>
</dbReference>
<keyword evidence="2 6" id="KW-0963">Cytoplasm</keyword>
<dbReference type="CDD" id="cd12278">
    <property type="entry name" value="RRM_eIF3B"/>
    <property type="match status" value="1"/>
</dbReference>
<dbReference type="Gene3D" id="2.130.10.10">
    <property type="entry name" value="YVTN repeat-like/Quinoprotein amine dehydrogenase"/>
    <property type="match status" value="2"/>
</dbReference>
<evidence type="ECO:0000256" key="4">
    <source>
        <dbReference type="ARBA" id="ARBA00022884"/>
    </source>
</evidence>